<dbReference type="OrthoDB" id="948423at2"/>
<dbReference type="Proteomes" id="UP000283523">
    <property type="component" value="Unassembled WGS sequence"/>
</dbReference>
<dbReference type="InterPro" id="IPR039422">
    <property type="entry name" value="MarR/SlyA-like"/>
</dbReference>
<dbReference type="AlphaFoldDB" id="A0A418LZR9"/>
<dbReference type="InterPro" id="IPR036390">
    <property type="entry name" value="WH_DNA-bd_sf"/>
</dbReference>
<comment type="caution">
    <text evidence="2">The sequence shown here is derived from an EMBL/GenBank/DDBJ whole genome shotgun (WGS) entry which is preliminary data.</text>
</comment>
<evidence type="ECO:0000313" key="2">
    <source>
        <dbReference type="EMBL" id="RIV18792.1"/>
    </source>
</evidence>
<name>A0A418LZR9_9BACT</name>
<dbReference type="Pfam" id="PF01047">
    <property type="entry name" value="MarR"/>
    <property type="match status" value="1"/>
</dbReference>
<dbReference type="GO" id="GO:0006950">
    <property type="term" value="P:response to stress"/>
    <property type="evidence" value="ECO:0007669"/>
    <property type="project" value="TreeGrafter"/>
</dbReference>
<evidence type="ECO:0000313" key="3">
    <source>
        <dbReference type="Proteomes" id="UP000283523"/>
    </source>
</evidence>
<protein>
    <submittedName>
        <fullName evidence="2">MarR family transcriptional regulator</fullName>
    </submittedName>
</protein>
<dbReference type="RefSeq" id="WP_119671030.1">
    <property type="nucleotide sequence ID" value="NZ_QXED01000010.1"/>
</dbReference>
<dbReference type="PROSITE" id="PS50995">
    <property type="entry name" value="HTH_MARR_2"/>
    <property type="match status" value="1"/>
</dbReference>
<dbReference type="GO" id="GO:0003700">
    <property type="term" value="F:DNA-binding transcription factor activity"/>
    <property type="evidence" value="ECO:0007669"/>
    <property type="project" value="InterPro"/>
</dbReference>
<dbReference type="InterPro" id="IPR000835">
    <property type="entry name" value="HTH_MarR-typ"/>
</dbReference>
<dbReference type="InterPro" id="IPR036388">
    <property type="entry name" value="WH-like_DNA-bd_sf"/>
</dbReference>
<dbReference type="EMBL" id="QXED01000010">
    <property type="protein sequence ID" value="RIV18792.1"/>
    <property type="molecule type" value="Genomic_DNA"/>
</dbReference>
<sequence>MIVEKDNTAFDFEEFKLIRGRALGRLIWRLKRFMDNFIEPRLHAMGYTDFKMSYLMFLANINETGITNNELAKRACVTKQMMSKIVSLLETEGYIYTQKHPTDSRSSVIFLNERGKQLFVALRECMQEARNHFDAIVGHDRMEMVIDTMVDLVTELDKDNECRTQS</sequence>
<dbReference type="PANTHER" id="PTHR33164">
    <property type="entry name" value="TRANSCRIPTIONAL REGULATOR, MARR FAMILY"/>
    <property type="match status" value="1"/>
</dbReference>
<accession>A0A418LZR9</accession>
<organism evidence="2 3">
    <name type="scientific">Fibrisoma montanum</name>
    <dbReference type="NCBI Taxonomy" id="2305895"/>
    <lineage>
        <taxon>Bacteria</taxon>
        <taxon>Pseudomonadati</taxon>
        <taxon>Bacteroidota</taxon>
        <taxon>Cytophagia</taxon>
        <taxon>Cytophagales</taxon>
        <taxon>Spirosomataceae</taxon>
        <taxon>Fibrisoma</taxon>
    </lineage>
</organism>
<gene>
    <name evidence="2" type="ORF">DYU11_27335</name>
</gene>
<dbReference type="PANTHER" id="PTHR33164:SF43">
    <property type="entry name" value="HTH-TYPE TRANSCRIPTIONAL REPRESSOR YETL"/>
    <property type="match status" value="1"/>
</dbReference>
<keyword evidence="3" id="KW-1185">Reference proteome</keyword>
<evidence type="ECO:0000259" key="1">
    <source>
        <dbReference type="PROSITE" id="PS50995"/>
    </source>
</evidence>
<dbReference type="Gene3D" id="1.10.10.10">
    <property type="entry name" value="Winged helix-like DNA-binding domain superfamily/Winged helix DNA-binding domain"/>
    <property type="match status" value="1"/>
</dbReference>
<feature type="domain" description="HTH marR-type" evidence="1">
    <location>
        <begin position="20"/>
        <end position="158"/>
    </location>
</feature>
<dbReference type="SMART" id="SM00347">
    <property type="entry name" value="HTH_MARR"/>
    <property type="match status" value="1"/>
</dbReference>
<proteinExistence type="predicted"/>
<reference evidence="2 3" key="1">
    <citation type="submission" date="2018-08" db="EMBL/GenBank/DDBJ databases">
        <title>Fibrisoma montanum sp. nov., isolated from Danxia mountain soil.</title>
        <authorList>
            <person name="Huang Y."/>
        </authorList>
    </citation>
    <scope>NUCLEOTIDE SEQUENCE [LARGE SCALE GENOMIC DNA]</scope>
    <source>
        <strain evidence="2 3">HYT19</strain>
    </source>
</reference>
<dbReference type="SUPFAM" id="SSF46785">
    <property type="entry name" value="Winged helix' DNA-binding domain"/>
    <property type="match status" value="1"/>
</dbReference>